<gene>
    <name evidence="6" type="ORF">K9W45_11080</name>
</gene>
<evidence type="ECO:0000256" key="1">
    <source>
        <dbReference type="ARBA" id="ARBA00004141"/>
    </source>
</evidence>
<comment type="similarity">
    <text evidence="5">Belongs to the 4-toluene sulfonate uptake permease (TSUP) (TC 2.A.102) family.</text>
</comment>
<evidence type="ECO:0000256" key="3">
    <source>
        <dbReference type="ARBA" id="ARBA00022989"/>
    </source>
</evidence>
<name>A0A9Y1BK89_9ARCH</name>
<feature type="transmembrane region" description="Helical" evidence="5">
    <location>
        <begin position="229"/>
        <end position="250"/>
    </location>
</feature>
<keyword evidence="2 5" id="KW-0812">Transmembrane</keyword>
<feature type="transmembrane region" description="Helical" evidence="5">
    <location>
        <begin position="100"/>
        <end position="120"/>
    </location>
</feature>
<proteinExistence type="inferred from homology"/>
<sequence length="251" mass="26762">MDYWLLLLLTGLIGLFSGLLSGMLGIGGGSVRIPLLYLIGIPLINAYGINLITIPLTSVYGVFLHRKNIKVKQGTSLIIGGIGGTVAGTLLALHYSMDTLILAVLFVIVSILTVMGLNMYKFAPNLAEKFNPTPLSLIGGGAIINFITGLRGGSGGSLFPPFLRSLKFDIRDAIGTSLFATIFTSTIGALIFWKSGDILWIESLVVFLGSFIGVRIGKLASINTKSRMLEIILSIVVVIFAFVTLIKALLS</sequence>
<dbReference type="GO" id="GO:0005886">
    <property type="term" value="C:plasma membrane"/>
    <property type="evidence" value="ECO:0007669"/>
    <property type="project" value="UniProtKB-SubCell"/>
</dbReference>
<feature type="transmembrane region" description="Helical" evidence="5">
    <location>
        <begin position="173"/>
        <end position="192"/>
    </location>
</feature>
<keyword evidence="3 5" id="KW-1133">Transmembrane helix</keyword>
<keyword evidence="5" id="KW-1003">Cell membrane</keyword>
<dbReference type="InterPro" id="IPR002781">
    <property type="entry name" value="TM_pro_TauE-like"/>
</dbReference>
<feature type="transmembrane region" description="Helical" evidence="5">
    <location>
        <begin position="75"/>
        <end position="94"/>
    </location>
</feature>
<evidence type="ECO:0000256" key="2">
    <source>
        <dbReference type="ARBA" id="ARBA00022692"/>
    </source>
</evidence>
<feature type="transmembrane region" description="Helical" evidence="5">
    <location>
        <begin position="35"/>
        <end position="63"/>
    </location>
</feature>
<dbReference type="AlphaFoldDB" id="A0A9Y1BK89"/>
<dbReference type="EMBL" id="CP084166">
    <property type="protein sequence ID" value="UJG40371.1"/>
    <property type="molecule type" value="Genomic_DNA"/>
</dbReference>
<keyword evidence="4 5" id="KW-0472">Membrane</keyword>
<dbReference type="Proteomes" id="UP001201020">
    <property type="component" value="Chromosome"/>
</dbReference>
<dbReference type="Pfam" id="PF01925">
    <property type="entry name" value="TauE"/>
    <property type="match status" value="1"/>
</dbReference>
<evidence type="ECO:0000256" key="5">
    <source>
        <dbReference type="RuleBase" id="RU363041"/>
    </source>
</evidence>
<dbReference type="PANTHER" id="PTHR43483:SF3">
    <property type="entry name" value="MEMBRANE TRANSPORTER PROTEIN HI_0806-RELATED"/>
    <property type="match status" value="1"/>
</dbReference>
<organism evidence="6">
    <name type="scientific">Candidatus Heimdallarchaeum aukensis</name>
    <dbReference type="NCBI Taxonomy" id="2876573"/>
    <lineage>
        <taxon>Archaea</taxon>
        <taxon>Promethearchaeati</taxon>
        <taxon>Candidatus Heimdallarchaeota</taxon>
        <taxon>Candidatus Heimdallarchaeia (ex Rinke et al. 2021) (nom. nud.)</taxon>
        <taxon>Candidatus Heimdallarchaeales</taxon>
        <taxon>Candidatus Heimdallarchaeaceae</taxon>
        <taxon>Candidatus Heimdallarchaeum</taxon>
    </lineage>
</organism>
<dbReference type="PANTHER" id="PTHR43483">
    <property type="entry name" value="MEMBRANE TRANSPORTER PROTEIN HI_0806-RELATED"/>
    <property type="match status" value="1"/>
</dbReference>
<evidence type="ECO:0000313" key="6">
    <source>
        <dbReference type="EMBL" id="UJG40371.1"/>
    </source>
</evidence>
<evidence type="ECO:0000256" key="4">
    <source>
        <dbReference type="ARBA" id="ARBA00023136"/>
    </source>
</evidence>
<reference evidence="6" key="1">
    <citation type="journal article" date="2022" name="Nat. Microbiol.">
        <title>Unique mobile elements and scalable gene flow at the prokaryote-eukaryote boundary revealed by circularized Asgard archaea genomes.</title>
        <authorList>
            <person name="Wu F."/>
            <person name="Speth D.R."/>
            <person name="Philosof A."/>
            <person name="Cremiere A."/>
            <person name="Narayanan A."/>
            <person name="Barco R.A."/>
            <person name="Connon S.A."/>
            <person name="Amend J.P."/>
            <person name="Antoshechkin I.A."/>
            <person name="Orphan V.J."/>
        </authorList>
    </citation>
    <scope>NUCLEOTIDE SEQUENCE</scope>
    <source>
        <strain evidence="6">PM71</strain>
    </source>
</reference>
<accession>A0A9Y1BK89</accession>
<feature type="transmembrane region" description="Helical" evidence="5">
    <location>
        <begin position="198"/>
        <end position="217"/>
    </location>
</feature>
<protein>
    <recommendedName>
        <fullName evidence="5">Probable membrane transporter protein</fullName>
    </recommendedName>
</protein>
<comment type="subcellular location">
    <subcellularLocation>
        <location evidence="5">Cell membrane</location>
        <topology evidence="5">Multi-pass membrane protein</topology>
    </subcellularLocation>
    <subcellularLocation>
        <location evidence="1">Membrane</location>
        <topology evidence="1">Multi-pass membrane protein</topology>
    </subcellularLocation>
</comment>